<evidence type="ECO:0000313" key="2">
    <source>
        <dbReference type="Proteomes" id="UP000004578"/>
    </source>
</evidence>
<dbReference type="EMBL" id="AKFS01000295">
    <property type="protein sequence ID" value="EJF36368.1"/>
    <property type="molecule type" value="Genomic_DNA"/>
</dbReference>
<reference evidence="1 2" key="1">
    <citation type="submission" date="2012-05" db="EMBL/GenBank/DDBJ databases">
        <authorList>
            <person name="Harkins D.M."/>
            <person name="Madupu R."/>
            <person name="Durkin A.S."/>
            <person name="Torralba M."/>
            <person name="Methe B."/>
            <person name="Sutton G.G."/>
            <person name="Nelson K.E."/>
        </authorList>
    </citation>
    <scope>NUCLEOTIDE SEQUENCE [LARGE SCALE GENOMIC DNA]</scope>
    <source>
        <strain evidence="1 2">F0490</strain>
    </source>
</reference>
<dbReference type="PATRIC" id="fig|1125717.3.peg.1807"/>
<keyword evidence="2" id="KW-1185">Reference proteome</keyword>
<dbReference type="RefSeq" id="WP_005872532.1">
    <property type="nucleotide sequence ID" value="NZ_AKFS01000295.1"/>
</dbReference>
<sequence>MSLSQIPDLDGLMEAFDKISALTDLMAEARAQAPDSVTVEDSTQSLELTMLNDGTIEDFHIESDWRDNINPEDLGASITALIGDANTELMSASGTFLEENYEDWQEEQEEHEFNSLTSPVVEQTRQDADEILERASGQMVPLDDSLAEAFSFVDDALAKARAFAAMNEGTASDEDHAGEEVWCERTAGIVTSVGVDPAWAVATPYPLLRSRIFDALVGQDGEGSDQESFAQRGEAITEQLLGALSRDVD</sequence>
<evidence type="ECO:0000313" key="1">
    <source>
        <dbReference type="EMBL" id="EJF36368.1"/>
    </source>
</evidence>
<dbReference type="AlphaFoldDB" id="J1GTV7"/>
<evidence type="ECO:0008006" key="3">
    <source>
        <dbReference type="Google" id="ProtNLM"/>
    </source>
</evidence>
<gene>
    <name evidence="1" type="ORF">HMPREF1317_0019</name>
</gene>
<protein>
    <recommendedName>
        <fullName evidence="3">YbaB/EbfC DNA-binding family protein</fullName>
    </recommendedName>
</protein>
<name>J1GTV7_9ACTO</name>
<dbReference type="Proteomes" id="UP000004578">
    <property type="component" value="Unassembled WGS sequence"/>
</dbReference>
<organism evidence="1 2">
    <name type="scientific">Schaalia georgiae F0490</name>
    <dbReference type="NCBI Taxonomy" id="1125717"/>
    <lineage>
        <taxon>Bacteria</taxon>
        <taxon>Bacillati</taxon>
        <taxon>Actinomycetota</taxon>
        <taxon>Actinomycetes</taxon>
        <taxon>Actinomycetales</taxon>
        <taxon>Actinomycetaceae</taxon>
        <taxon>Schaalia</taxon>
    </lineage>
</organism>
<accession>J1GTV7</accession>
<proteinExistence type="predicted"/>
<comment type="caution">
    <text evidence="1">The sequence shown here is derived from an EMBL/GenBank/DDBJ whole genome shotgun (WGS) entry which is preliminary data.</text>
</comment>